<dbReference type="InterPro" id="IPR011335">
    <property type="entry name" value="Restrct_endonuc-II-like"/>
</dbReference>
<feature type="domain" description="YqaJ viral recombinase" evidence="4">
    <location>
        <begin position="113"/>
        <end position="228"/>
    </location>
</feature>
<comment type="similarity">
    <text evidence="1">Belongs to the aldose epimerase family.</text>
</comment>
<sequence>MGSRGSRFHQWMLEALRSMGLGAHCGLLLKYEALGPEQRARECLRLHHLLRGDGGGALEAEAGAQGPPARPAPVRRDFKASFAATAATHADTATASVRVLEEEQGSAGWHRARTRERQSLWEEKIGLTPPFPGNAATRWGSKMEAAAMETYVLKTGNAVSKCSFATKRDDPAHDWIGASPDGLVEARGDAAPGLVEIKCPFNRGRPDLAVPPEHAIWYYMPQVQGQMEMLDREWCDLFVWTPARGAAAFRIERDREFWAAAYDVLAEFWWAHVVPARQIQERGARSGQGEESDSRTGELLLDFLPGEHEQTEALIERSMRMAELAPRLIALLHIPATMTSPIILENARGTRVEILPLGAIIQRLWVADRDGKLDDVVLGFDTETPYKDGSSPYFGAVVGRVANRIANGTFELDGVTYKLHTNNGPNTLHGGLVGFDKREFRVKSQEPGSSVELQYVSPNGEEEFPGSVTVDVRYELTDDNRLRVLMRAVADRPTPINLAQHTYWNLAGHDKGGDVLDHLLVIHGEHYTPVNEVQIPTGEIAPVKGTPFDFTTEHAIGDRINDVPGGYDHNYVLFGLGPEAREKVKHGAAFTTPKEAILLEHKASGRGLKVSTTAPGVQFYSGNFLDGTLVGKGGARYAKHGGLALETQGFPDAINQPSFPSIVLRPGEEYVHELVYEFFTV</sequence>
<dbReference type="PANTHER" id="PTHR10091">
    <property type="entry name" value="ALDOSE-1-EPIMERASE"/>
    <property type="match status" value="1"/>
</dbReference>
<dbReference type="Gene3D" id="2.70.98.10">
    <property type="match status" value="1"/>
</dbReference>
<dbReference type="InterPro" id="IPR011013">
    <property type="entry name" value="Gal_mutarotase_sf_dom"/>
</dbReference>
<keyword evidence="2" id="KW-0413">Isomerase</keyword>
<dbReference type="PANTHER" id="PTHR10091:SF0">
    <property type="entry name" value="GALACTOSE MUTAROTASE"/>
    <property type="match status" value="1"/>
</dbReference>
<dbReference type="CDD" id="cd09019">
    <property type="entry name" value="galactose_mutarotase_like"/>
    <property type="match status" value="1"/>
</dbReference>
<dbReference type="EMBL" id="JASFZW010000011">
    <property type="protein sequence ID" value="KAK2076233.1"/>
    <property type="molecule type" value="Genomic_DNA"/>
</dbReference>
<dbReference type="AlphaFoldDB" id="A0AAD9MKE8"/>
<dbReference type="InterPro" id="IPR047215">
    <property type="entry name" value="Galactose_mutarotase-like"/>
</dbReference>
<evidence type="ECO:0000256" key="3">
    <source>
        <dbReference type="ARBA" id="ARBA00023277"/>
    </source>
</evidence>
<dbReference type="Pfam" id="PF01263">
    <property type="entry name" value="Aldose_epim"/>
    <property type="match status" value="1"/>
</dbReference>
<dbReference type="CDD" id="cd22343">
    <property type="entry name" value="PDDEXK_lambda_exonuclease-like"/>
    <property type="match status" value="1"/>
</dbReference>
<dbReference type="GO" id="GO:0030246">
    <property type="term" value="F:carbohydrate binding"/>
    <property type="evidence" value="ECO:0007669"/>
    <property type="project" value="InterPro"/>
</dbReference>
<evidence type="ECO:0000313" key="6">
    <source>
        <dbReference type="Proteomes" id="UP001255856"/>
    </source>
</evidence>
<dbReference type="GO" id="GO:0006006">
    <property type="term" value="P:glucose metabolic process"/>
    <property type="evidence" value="ECO:0007669"/>
    <property type="project" value="TreeGrafter"/>
</dbReference>
<dbReference type="Gene3D" id="3.90.320.10">
    <property type="match status" value="1"/>
</dbReference>
<evidence type="ECO:0000256" key="1">
    <source>
        <dbReference type="ARBA" id="ARBA00006206"/>
    </source>
</evidence>
<evidence type="ECO:0000313" key="5">
    <source>
        <dbReference type="EMBL" id="KAK2076233.1"/>
    </source>
</evidence>
<dbReference type="Pfam" id="PF09588">
    <property type="entry name" value="YqaJ"/>
    <property type="match status" value="1"/>
</dbReference>
<evidence type="ECO:0000256" key="2">
    <source>
        <dbReference type="ARBA" id="ARBA00023235"/>
    </source>
</evidence>
<dbReference type="GO" id="GO:0006281">
    <property type="term" value="P:DNA repair"/>
    <property type="evidence" value="ECO:0007669"/>
    <property type="project" value="UniProtKB-ARBA"/>
</dbReference>
<dbReference type="InterPro" id="IPR008183">
    <property type="entry name" value="Aldose_1/G6P_1-epimerase"/>
</dbReference>
<dbReference type="InterPro" id="IPR014718">
    <property type="entry name" value="GH-type_carb-bd"/>
</dbReference>
<dbReference type="SUPFAM" id="SSF74650">
    <property type="entry name" value="Galactose mutarotase-like"/>
    <property type="match status" value="1"/>
</dbReference>
<dbReference type="GO" id="GO:0033499">
    <property type="term" value="P:galactose catabolic process via UDP-galactose, Leloir pathway"/>
    <property type="evidence" value="ECO:0007669"/>
    <property type="project" value="TreeGrafter"/>
</dbReference>
<dbReference type="NCBIfam" id="NF008277">
    <property type="entry name" value="PRK11055.1"/>
    <property type="match status" value="1"/>
</dbReference>
<gene>
    <name evidence="5" type="ORF">QBZ16_001165</name>
</gene>
<reference evidence="5" key="1">
    <citation type="submission" date="2021-01" db="EMBL/GenBank/DDBJ databases">
        <authorList>
            <person name="Eckstrom K.M.E."/>
        </authorList>
    </citation>
    <scope>NUCLEOTIDE SEQUENCE</scope>
    <source>
        <strain evidence="5">UVCC 0001</strain>
    </source>
</reference>
<dbReference type="SUPFAM" id="SSF52980">
    <property type="entry name" value="Restriction endonuclease-like"/>
    <property type="match status" value="1"/>
</dbReference>
<keyword evidence="3" id="KW-0119">Carbohydrate metabolism</keyword>
<dbReference type="GO" id="GO:0004034">
    <property type="term" value="F:aldose 1-epimerase activity"/>
    <property type="evidence" value="ECO:0007669"/>
    <property type="project" value="TreeGrafter"/>
</dbReference>
<evidence type="ECO:0000259" key="4">
    <source>
        <dbReference type="Pfam" id="PF09588"/>
    </source>
</evidence>
<accession>A0AAD9MKE8</accession>
<organism evidence="5 6">
    <name type="scientific">Prototheca wickerhamii</name>
    <dbReference type="NCBI Taxonomy" id="3111"/>
    <lineage>
        <taxon>Eukaryota</taxon>
        <taxon>Viridiplantae</taxon>
        <taxon>Chlorophyta</taxon>
        <taxon>core chlorophytes</taxon>
        <taxon>Trebouxiophyceae</taxon>
        <taxon>Chlorellales</taxon>
        <taxon>Chlorellaceae</taxon>
        <taxon>Prototheca</taxon>
    </lineage>
</organism>
<keyword evidence="6" id="KW-1185">Reference proteome</keyword>
<proteinExistence type="inferred from homology"/>
<dbReference type="InterPro" id="IPR011604">
    <property type="entry name" value="PDDEXK-like_dom_sf"/>
</dbReference>
<dbReference type="Proteomes" id="UP001255856">
    <property type="component" value="Unassembled WGS sequence"/>
</dbReference>
<name>A0AAD9MKE8_PROWI</name>
<comment type="caution">
    <text evidence="5">The sequence shown here is derived from an EMBL/GenBank/DDBJ whole genome shotgun (WGS) entry which is preliminary data.</text>
</comment>
<protein>
    <recommendedName>
        <fullName evidence="4">YqaJ viral recombinase domain-containing protein</fullName>
    </recommendedName>
</protein>
<dbReference type="InterPro" id="IPR019080">
    <property type="entry name" value="YqaJ_viral_recombinase"/>
</dbReference>